<dbReference type="SUPFAM" id="SSF102114">
    <property type="entry name" value="Radical SAM enzymes"/>
    <property type="match status" value="1"/>
</dbReference>
<dbReference type="GO" id="GO:0003824">
    <property type="term" value="F:catalytic activity"/>
    <property type="evidence" value="ECO:0007669"/>
    <property type="project" value="InterPro"/>
</dbReference>
<protein>
    <submittedName>
        <fullName evidence="3">B12-binding domain-containing radical SAM protein</fullName>
    </submittedName>
    <submittedName>
        <fullName evidence="2">Radical SAM superfamily protein</fullName>
    </submittedName>
</protein>
<dbReference type="InterPro" id="IPR023862">
    <property type="entry name" value="CHP03960_rSAM"/>
</dbReference>
<dbReference type="AlphaFoldDB" id="A0A1E3ACQ2"/>
<dbReference type="InterPro" id="IPR058240">
    <property type="entry name" value="rSAM_sf"/>
</dbReference>
<comment type="caution">
    <text evidence="2">The sequence shown here is derived from an EMBL/GenBank/DDBJ whole genome shotgun (WGS) entry which is preliminary data.</text>
</comment>
<dbReference type="PANTHER" id="PTHR42731">
    <property type="entry name" value="SLL1084 PROTEIN"/>
    <property type="match status" value="1"/>
</dbReference>
<dbReference type="PROSITE" id="PS51918">
    <property type="entry name" value="RADICAL_SAM"/>
    <property type="match status" value="1"/>
</dbReference>
<keyword evidence="7" id="KW-1185">Reference proteome</keyword>
<dbReference type="Proteomes" id="UP000094271">
    <property type="component" value="Unassembled WGS sequence"/>
</dbReference>
<dbReference type="EMBL" id="MEHD01000056">
    <property type="protein sequence ID" value="ODR44206.1"/>
    <property type="molecule type" value="Genomic_DNA"/>
</dbReference>
<evidence type="ECO:0000313" key="5">
    <source>
        <dbReference type="Proteomes" id="UP000094067"/>
    </source>
</evidence>
<dbReference type="InterPro" id="IPR006638">
    <property type="entry name" value="Elp3/MiaA/NifB-like_rSAM"/>
</dbReference>
<feature type="domain" description="Radical SAM core" evidence="1">
    <location>
        <begin position="255"/>
        <end position="502"/>
    </location>
</feature>
<evidence type="ECO:0000313" key="2">
    <source>
        <dbReference type="EMBL" id="ODM06540.1"/>
    </source>
</evidence>
<gene>
    <name evidence="4" type="ORF">BEI59_01860</name>
    <name evidence="2" type="ORF">BEI61_02430</name>
    <name evidence="3" type="ORF">BEI63_31845</name>
</gene>
<evidence type="ECO:0000313" key="6">
    <source>
        <dbReference type="Proteomes" id="UP000094271"/>
    </source>
</evidence>
<dbReference type="Proteomes" id="UP000094067">
    <property type="component" value="Unassembled WGS sequence"/>
</dbReference>
<dbReference type="InterPro" id="IPR007197">
    <property type="entry name" value="rSAM"/>
</dbReference>
<dbReference type="RefSeq" id="WP_069152447.1">
    <property type="nucleotide sequence ID" value="NZ_DAWDRA010000633.1"/>
</dbReference>
<evidence type="ECO:0000313" key="7">
    <source>
        <dbReference type="Proteomes" id="UP000094869"/>
    </source>
</evidence>
<dbReference type="Proteomes" id="UP000094869">
    <property type="component" value="Unassembled WGS sequence"/>
</dbReference>
<evidence type="ECO:0000313" key="3">
    <source>
        <dbReference type="EMBL" id="ODR44206.1"/>
    </source>
</evidence>
<dbReference type="NCBIfam" id="TIGR03960">
    <property type="entry name" value="rSAM_fuse_unch"/>
    <property type="match status" value="1"/>
</dbReference>
<dbReference type="PATRIC" id="fig|1432052.4.peg.2714"/>
<dbReference type="GO" id="GO:0051536">
    <property type="term" value="F:iron-sulfur cluster binding"/>
    <property type="evidence" value="ECO:0007669"/>
    <property type="project" value="InterPro"/>
</dbReference>
<dbReference type="SMART" id="SM00729">
    <property type="entry name" value="Elp3"/>
    <property type="match status" value="1"/>
</dbReference>
<organism evidence="2 5">
    <name type="scientific">Eisenbergiella tayi</name>
    <dbReference type="NCBI Taxonomy" id="1432052"/>
    <lineage>
        <taxon>Bacteria</taxon>
        <taxon>Bacillati</taxon>
        <taxon>Bacillota</taxon>
        <taxon>Clostridia</taxon>
        <taxon>Lachnospirales</taxon>
        <taxon>Lachnospiraceae</taxon>
        <taxon>Eisenbergiella</taxon>
    </lineage>
</organism>
<dbReference type="Pfam" id="PF19864">
    <property type="entry name" value="Radical_SAM_N2"/>
    <property type="match status" value="1"/>
</dbReference>
<dbReference type="EMBL" id="MEHA01000001">
    <property type="protein sequence ID" value="ODR55922.1"/>
    <property type="molecule type" value="Genomic_DNA"/>
</dbReference>
<sequence length="660" mass="75283">MNKLALSDEILLNIDKPARYIGHEVNAVMKDKEKVEVRFAMCFPDVYEIGMSHLGIQILYDMFNSWEDTWCERVYSPWVDLDKIMREKGIPLFALESQDPVKDFDFLGITIQYEMCYTNILQILDLSGIPLLAQDRDESHPIVIGGGPCTYNPEPIAEFFDIFYIGEGETVYRNLLDMYKEYKKNGISRREFLIQAAGLPGMYVPSLYEVSYKEDGTIASFEPTVEGVPRTILKQIQMDLTETYYPRKPLVPFIKITQDRVTLEIQRGCIRGCRFCQAGQLYRPVRERDVDMLKQCAVDMLDSTGQEEISLSSLSSSDYSKLEELVTFLMETGRERMVNISLPSLRIDAFSLDIMSKVQDVKKSSLTFAPEAGSQRLRDVINKGLTEEVILKGAAMAFEGGWTRVKLYFMLGLPTETEEDIRGIAELSNKIAALFFETVPKEKRTGQVQIVASTSFFIPKPFTPFQWAKMNTKDEFLDKARLTKTAVREQLNQKRIKYNWHEADVSMLEGVFARGDRRIGEVVRKAYEKGCLYDSWSEFFKNDVWLETFAECGLDIYFYTTRERGLDEIFPWDFLDCGVSKEFLKREWLRAQEGIVTPNCKRQCQGCGAARFGGGICFEKRNDAGEIEDGAAQTLKEYAHLHAGDGPAEYAAGTEGGVQA</sequence>
<dbReference type="SFLD" id="SFLDG01082">
    <property type="entry name" value="B12-binding_domain_containing"/>
    <property type="match status" value="1"/>
</dbReference>
<dbReference type="Gene3D" id="3.80.30.20">
    <property type="entry name" value="tm_1862 like domain"/>
    <property type="match status" value="1"/>
</dbReference>
<evidence type="ECO:0000313" key="4">
    <source>
        <dbReference type="EMBL" id="ODR55922.1"/>
    </source>
</evidence>
<evidence type="ECO:0000259" key="1">
    <source>
        <dbReference type="PROSITE" id="PS51918"/>
    </source>
</evidence>
<dbReference type="InterPro" id="IPR023404">
    <property type="entry name" value="rSAM_horseshoe"/>
</dbReference>
<dbReference type="Pfam" id="PF04055">
    <property type="entry name" value="Radical_SAM"/>
    <property type="match status" value="1"/>
</dbReference>
<accession>A0A1E3ACQ2</accession>
<dbReference type="InterPro" id="IPR045784">
    <property type="entry name" value="Radical_SAM_N2"/>
</dbReference>
<proteinExistence type="predicted"/>
<dbReference type="SFLD" id="SFLDS00029">
    <property type="entry name" value="Radical_SAM"/>
    <property type="match status" value="1"/>
</dbReference>
<reference evidence="3 7" key="2">
    <citation type="submission" date="2016-08" db="EMBL/GenBank/DDBJ databases">
        <title>Characterization of Isolates of Eisenbergiella tayi Derived from Blood Cultures, Using Whole Genome Sequencing.</title>
        <authorList>
            <person name="Bernier A.-M."/>
            <person name="Burdz T."/>
            <person name="Wiebe D."/>
            <person name="Bernard K."/>
        </authorList>
    </citation>
    <scope>NUCLEOTIDE SEQUENCE [LARGE SCALE GENOMIC DNA]</scope>
    <source>
        <strain evidence="3 7">NML120146</strain>
    </source>
</reference>
<dbReference type="OrthoDB" id="9806827at2"/>
<reference evidence="2 5" key="1">
    <citation type="submission" date="2016-07" db="EMBL/GenBank/DDBJ databases">
        <title>Characterization of isolates of Eisenbergiella tayi derived from blood cultures, using whole genome sequencing.</title>
        <authorList>
            <person name="Burdz T."/>
            <person name="Wiebe D."/>
            <person name="Huynh C."/>
            <person name="Bernard K."/>
        </authorList>
    </citation>
    <scope>NUCLEOTIDE SEQUENCE [LARGE SCALE GENOMIC DNA]</scope>
    <source>
        <strain evidence="2 5">NML 110608</strain>
    </source>
</reference>
<dbReference type="EMBL" id="MCGH01000002">
    <property type="protein sequence ID" value="ODM06540.1"/>
    <property type="molecule type" value="Genomic_DNA"/>
</dbReference>
<dbReference type="PANTHER" id="PTHR42731:SF1">
    <property type="entry name" value="RADICAL SAM DOMAIN PROTEIN"/>
    <property type="match status" value="1"/>
</dbReference>
<reference evidence="4 6" key="3">
    <citation type="submission" date="2016-08" db="EMBL/GenBank/DDBJ databases">
        <authorList>
            <person name="Seilhamer J.J."/>
        </authorList>
    </citation>
    <scope>NUCLEOTIDE SEQUENCE [LARGE SCALE GENOMIC DNA]</scope>
    <source>
        <strain evidence="4 6">NML150140-1</strain>
    </source>
</reference>
<name>A0A1E3ACQ2_9FIRM</name>